<dbReference type="InterPro" id="IPR039633">
    <property type="entry name" value="PAP"/>
</dbReference>
<reference evidence="5 6" key="1">
    <citation type="submission" date="2024-05" db="EMBL/GenBank/DDBJ databases">
        <title>De novo assembly of an allotetraploid wild potato.</title>
        <authorList>
            <person name="Hosaka A.J."/>
        </authorList>
    </citation>
    <scope>NUCLEOTIDE SEQUENCE [LARGE SCALE GENOMIC DNA]</scope>
    <source>
        <tissue evidence="5">Young leaves</tissue>
    </source>
</reference>
<evidence type="ECO:0000256" key="2">
    <source>
        <dbReference type="ARBA" id="ARBA00022640"/>
    </source>
</evidence>
<comment type="subcellular location">
    <subcellularLocation>
        <location evidence="1">Plastid</location>
    </subcellularLocation>
</comment>
<keyword evidence="3" id="KW-0809">Transit peptide</keyword>
<comment type="caution">
    <text evidence="5">The sequence shown here is derived from an EMBL/GenBank/DDBJ whole genome shotgun (WGS) entry which is preliminary data.</text>
</comment>
<dbReference type="PANTHER" id="PTHR31906">
    <property type="entry name" value="PLASTID-LIPID-ASSOCIATED PROTEIN 4, CHLOROPLASTIC-RELATED"/>
    <property type="match status" value="1"/>
</dbReference>
<protein>
    <recommendedName>
        <fullName evidence="4">Plastid lipid-associated protein/fibrillin conserved domain-containing protein</fullName>
    </recommendedName>
</protein>
<organism evidence="5 6">
    <name type="scientific">Solanum stoloniferum</name>
    <dbReference type="NCBI Taxonomy" id="62892"/>
    <lineage>
        <taxon>Eukaryota</taxon>
        <taxon>Viridiplantae</taxon>
        <taxon>Streptophyta</taxon>
        <taxon>Embryophyta</taxon>
        <taxon>Tracheophyta</taxon>
        <taxon>Spermatophyta</taxon>
        <taxon>Magnoliopsida</taxon>
        <taxon>eudicotyledons</taxon>
        <taxon>Gunneridae</taxon>
        <taxon>Pentapetalae</taxon>
        <taxon>asterids</taxon>
        <taxon>lamiids</taxon>
        <taxon>Solanales</taxon>
        <taxon>Solanaceae</taxon>
        <taxon>Solanoideae</taxon>
        <taxon>Solaneae</taxon>
        <taxon>Solanum</taxon>
    </lineage>
</organism>
<evidence type="ECO:0000256" key="1">
    <source>
        <dbReference type="ARBA" id="ARBA00004474"/>
    </source>
</evidence>
<dbReference type="GO" id="GO:0009536">
    <property type="term" value="C:plastid"/>
    <property type="evidence" value="ECO:0007669"/>
    <property type="project" value="UniProtKB-SubCell"/>
</dbReference>
<evidence type="ECO:0000313" key="5">
    <source>
        <dbReference type="EMBL" id="KAL3350149.1"/>
    </source>
</evidence>
<name>A0ABD2T1Y8_9SOLN</name>
<proteinExistence type="predicted"/>
<dbReference type="EMBL" id="JBJKTR010000013">
    <property type="protein sequence ID" value="KAL3350149.1"/>
    <property type="molecule type" value="Genomic_DNA"/>
</dbReference>
<dbReference type="Proteomes" id="UP001627284">
    <property type="component" value="Unassembled WGS sequence"/>
</dbReference>
<evidence type="ECO:0000256" key="3">
    <source>
        <dbReference type="ARBA" id="ARBA00022946"/>
    </source>
</evidence>
<gene>
    <name evidence="5" type="ORF">AABB24_022920</name>
</gene>
<keyword evidence="6" id="KW-1185">Reference proteome</keyword>
<accession>A0ABD2T1Y8</accession>
<feature type="domain" description="Plastid lipid-associated protein/fibrillin conserved" evidence="4">
    <location>
        <begin position="76"/>
        <end position="235"/>
    </location>
</feature>
<sequence>MATLCLSSSSSVKLHQISPFIHSSFPANPNLLLSFPRRRSFFDHFTAVNYVPESLKLRARASLFPFFFTKSEDTESLKQGLLEAIAPLDRGAEATPEDQKLVDQIASKLEAANKVKEPLKSSLLNGKWELLYTTSQSILQTKRPKFLRGNGKIYQAINADTLRAQNMETWPFFNQATANLVPLNARRVAVKFDSFTIASLIPIKNRGSGRGELEITYLDEELRISRGNQGNLFILRMVDPSYRVPL</sequence>
<dbReference type="Pfam" id="PF04755">
    <property type="entry name" value="PAP_fibrillin"/>
    <property type="match status" value="1"/>
</dbReference>
<keyword evidence="2" id="KW-0934">Plastid</keyword>
<evidence type="ECO:0000313" key="6">
    <source>
        <dbReference type="Proteomes" id="UP001627284"/>
    </source>
</evidence>
<dbReference type="AlphaFoldDB" id="A0ABD2T1Y8"/>
<dbReference type="InterPro" id="IPR006843">
    <property type="entry name" value="PAP/fibrillin_dom"/>
</dbReference>
<evidence type="ECO:0000259" key="4">
    <source>
        <dbReference type="Pfam" id="PF04755"/>
    </source>
</evidence>